<protein>
    <recommendedName>
        <fullName evidence="3">Nuclease</fullName>
    </recommendedName>
</protein>
<evidence type="ECO:0000313" key="1">
    <source>
        <dbReference type="EMBL" id="MFB9475977.1"/>
    </source>
</evidence>
<evidence type="ECO:0008006" key="3">
    <source>
        <dbReference type="Google" id="ProtNLM"/>
    </source>
</evidence>
<organism evidence="1 2">
    <name type="scientific">Nonomuraea salmonea</name>
    <dbReference type="NCBI Taxonomy" id="46181"/>
    <lineage>
        <taxon>Bacteria</taxon>
        <taxon>Bacillati</taxon>
        <taxon>Actinomycetota</taxon>
        <taxon>Actinomycetes</taxon>
        <taxon>Streptosporangiales</taxon>
        <taxon>Streptosporangiaceae</taxon>
        <taxon>Nonomuraea</taxon>
    </lineage>
</organism>
<proteinExistence type="predicted"/>
<dbReference type="SUPFAM" id="SSF53098">
    <property type="entry name" value="Ribonuclease H-like"/>
    <property type="match status" value="1"/>
</dbReference>
<dbReference type="Proteomes" id="UP001589568">
    <property type="component" value="Unassembled WGS sequence"/>
</dbReference>
<comment type="caution">
    <text evidence="1">The sequence shown here is derived from an EMBL/GenBank/DDBJ whole genome shotgun (WGS) entry which is preliminary data.</text>
</comment>
<sequence>MTAGFTVDAWDPSYSAALDAEALAELDATSAELDLDVELTAARWRPITPGPGVAPPEVLLIADGVRRIDARLWTYADGDPTALPGIAASCAAGIVRCASGAGAAPVAVEVSRSLFSASPYAGDVVTTAAAYRARRAPGPGADELTLALQRHLTQLEVELAVRHRAEAGEEDLLLVDGPLRGRTHLPRTVGYVKTHHTAYLPAPQAATVSELLPGQRTPVFLMGTSWRRHTWYLRLPTTSDMPWAGVVRCEASADLPLDDLVRLADSLTRALPPLAGVDYKDPRAPQNLVPIGGLERLLRHRLGDARLLYRALRAAAHHQSRATPPRTPVPTR</sequence>
<reference evidence="1 2" key="1">
    <citation type="submission" date="2024-09" db="EMBL/GenBank/DDBJ databases">
        <authorList>
            <person name="Sun Q."/>
            <person name="Mori K."/>
        </authorList>
    </citation>
    <scope>NUCLEOTIDE SEQUENCE [LARGE SCALE GENOMIC DNA]</scope>
    <source>
        <strain evidence="1 2">JCM 3324</strain>
    </source>
</reference>
<gene>
    <name evidence="1" type="ORF">ACFFR3_41340</name>
</gene>
<dbReference type="EMBL" id="JBHMCF010000046">
    <property type="protein sequence ID" value="MFB9475977.1"/>
    <property type="molecule type" value="Genomic_DNA"/>
</dbReference>
<keyword evidence="2" id="KW-1185">Reference proteome</keyword>
<name>A0ABV5P0E3_9ACTN</name>
<accession>A0ABV5P0E3</accession>
<dbReference type="InterPro" id="IPR012337">
    <property type="entry name" value="RNaseH-like_sf"/>
</dbReference>
<dbReference type="RefSeq" id="WP_364380154.1">
    <property type="nucleotide sequence ID" value="NZ_JBHMCF010000046.1"/>
</dbReference>
<evidence type="ECO:0000313" key="2">
    <source>
        <dbReference type="Proteomes" id="UP001589568"/>
    </source>
</evidence>